<dbReference type="InterPro" id="IPR029045">
    <property type="entry name" value="ClpP/crotonase-like_dom_sf"/>
</dbReference>
<dbReference type="Pfam" id="PF01957">
    <property type="entry name" value="NfeD"/>
    <property type="match status" value="1"/>
</dbReference>
<reference evidence="9" key="1">
    <citation type="journal article" date="2020" name="mSystems">
        <title>Genome- and Community-Level Interaction Insights into Carbon Utilization and Element Cycling Functions of Hydrothermarchaeota in Hydrothermal Sediment.</title>
        <authorList>
            <person name="Zhou Z."/>
            <person name="Liu Y."/>
            <person name="Xu W."/>
            <person name="Pan J."/>
            <person name="Luo Z.H."/>
            <person name="Li M."/>
        </authorList>
    </citation>
    <scope>NUCLEOTIDE SEQUENCE [LARGE SCALE GENOMIC DNA]</scope>
    <source>
        <strain evidence="9">SpSt-82</strain>
    </source>
</reference>
<dbReference type="InterPro" id="IPR056739">
    <property type="entry name" value="NfeD_membrane"/>
</dbReference>
<keyword evidence="4 5" id="KW-0472">Membrane</keyword>
<gene>
    <name evidence="9" type="ORF">ENW11_00700</name>
</gene>
<dbReference type="EMBL" id="DTIY01000004">
    <property type="protein sequence ID" value="HGY38322.1"/>
    <property type="molecule type" value="Genomic_DNA"/>
</dbReference>
<evidence type="ECO:0000313" key="9">
    <source>
        <dbReference type="EMBL" id="HGY38322.1"/>
    </source>
</evidence>
<dbReference type="Pfam" id="PF25145">
    <property type="entry name" value="NfeD1b_N"/>
    <property type="match status" value="1"/>
</dbReference>
<evidence type="ECO:0000256" key="5">
    <source>
        <dbReference type="SAM" id="Phobius"/>
    </source>
</evidence>
<keyword evidence="2 5" id="KW-0812">Transmembrane</keyword>
<evidence type="ECO:0000259" key="7">
    <source>
        <dbReference type="Pfam" id="PF24961"/>
    </source>
</evidence>
<dbReference type="SUPFAM" id="SSF141322">
    <property type="entry name" value="NfeD domain-like"/>
    <property type="match status" value="1"/>
</dbReference>
<dbReference type="InterPro" id="IPR012340">
    <property type="entry name" value="NA-bd_OB-fold"/>
</dbReference>
<feature type="transmembrane region" description="Helical" evidence="5">
    <location>
        <begin position="248"/>
        <end position="267"/>
    </location>
</feature>
<feature type="transmembrane region" description="Helical" evidence="5">
    <location>
        <begin position="12"/>
        <end position="30"/>
    </location>
</feature>
<dbReference type="PANTHER" id="PTHR33507:SF4">
    <property type="entry name" value="NODULATION COMPETITIVENESS PROTEIN NFED"/>
    <property type="match status" value="1"/>
</dbReference>
<dbReference type="InterPro" id="IPR002810">
    <property type="entry name" value="NfeD-like_C"/>
</dbReference>
<keyword evidence="3 5" id="KW-1133">Transmembrane helix</keyword>
<dbReference type="GO" id="GO:0016020">
    <property type="term" value="C:membrane"/>
    <property type="evidence" value="ECO:0007669"/>
    <property type="project" value="UniProtKB-SubCell"/>
</dbReference>
<dbReference type="Gene3D" id="3.90.226.10">
    <property type="entry name" value="2-enoyl-CoA Hydratase, Chain A, domain 1"/>
    <property type="match status" value="1"/>
</dbReference>
<evidence type="ECO:0000256" key="2">
    <source>
        <dbReference type="ARBA" id="ARBA00022692"/>
    </source>
</evidence>
<comment type="subcellular location">
    <subcellularLocation>
        <location evidence="1">Membrane</location>
        <topology evidence="1">Multi-pass membrane protein</topology>
    </subcellularLocation>
</comment>
<feature type="domain" description="NfeD-like C-terminal" evidence="6">
    <location>
        <begin position="360"/>
        <end position="414"/>
    </location>
</feature>
<comment type="caution">
    <text evidence="9">The sequence shown here is derived from an EMBL/GenBank/DDBJ whole genome shotgun (WGS) entry which is preliminary data.</text>
</comment>
<dbReference type="CDD" id="cd07020">
    <property type="entry name" value="Clp_protease_NfeD_1"/>
    <property type="match status" value="1"/>
</dbReference>
<dbReference type="Gene3D" id="2.40.50.140">
    <property type="entry name" value="Nucleic acid-binding proteins"/>
    <property type="match status" value="1"/>
</dbReference>
<feature type="domain" description="NfeD integral membrane" evidence="7">
    <location>
        <begin position="227"/>
        <end position="345"/>
    </location>
</feature>
<evidence type="ECO:0000259" key="6">
    <source>
        <dbReference type="Pfam" id="PF01957"/>
    </source>
</evidence>
<sequence length="417" mass="44907">MCYNGSVKGSIGVLGVVACFIAMALSPLGAQERVLGGRLVGVITPVLEDFVERVLDRALSEKAQAVLFLLDTPGGLEESMRNIVRKILQSSVPVVVYVHPQGARAASAGSFIVLAAHRAFMSPNTTIGAAHPVTIEGEKVSEKIVNDMASFARSLAESRNRNPEIAEKMVRESLSLTEREAYAQQVIDGVFMSVEEVLEALHMRGIPVFWVEMSGKEKFLQFLVNPNLAYIFLVLGILGLIFELSNPGAVVPGVFGSILLLLSLYAFSLLPTNWSGIILLLLGFLFFALDLFVTPGIGVLTAGGIVSLLLGSLMVFSPQGGIRIPLGLIFAVTGSVAVFFVFALFMALRAHRQRVTTGVESIIGKMGVAREDLAPEGFIVVDGELWWARAKTPVRKGERVVILGKEGAMLLVEKREG</sequence>
<feature type="transmembrane region" description="Helical" evidence="5">
    <location>
        <begin position="328"/>
        <end position="348"/>
    </location>
</feature>
<feature type="domain" description="NfeD1b N-terminal" evidence="8">
    <location>
        <begin position="45"/>
        <end position="185"/>
    </location>
</feature>
<organism evidence="9">
    <name type="scientific">Candidatus Caldatribacterium saccharofermentans</name>
    <dbReference type="NCBI Taxonomy" id="1454753"/>
    <lineage>
        <taxon>Bacteria</taxon>
        <taxon>Pseudomonadati</taxon>
        <taxon>Atribacterota</taxon>
        <taxon>Atribacteria</taxon>
        <taxon>Atribacterales</taxon>
        <taxon>Candidatus Caldatribacteriaceae</taxon>
        <taxon>Candidatus Caldatribacterium</taxon>
    </lineage>
</organism>
<evidence type="ECO:0000259" key="8">
    <source>
        <dbReference type="Pfam" id="PF25145"/>
    </source>
</evidence>
<dbReference type="InterPro" id="IPR056738">
    <property type="entry name" value="NfeD1b_N"/>
</dbReference>
<evidence type="ECO:0000256" key="3">
    <source>
        <dbReference type="ARBA" id="ARBA00022989"/>
    </source>
</evidence>
<dbReference type="SUPFAM" id="SSF52096">
    <property type="entry name" value="ClpP/crotonase"/>
    <property type="match status" value="1"/>
</dbReference>
<accession>A0A7V4TEK9</accession>
<dbReference type="Pfam" id="PF24961">
    <property type="entry name" value="NfeD_membrane"/>
    <property type="match status" value="1"/>
</dbReference>
<evidence type="ECO:0000256" key="4">
    <source>
        <dbReference type="ARBA" id="ARBA00023136"/>
    </source>
</evidence>
<dbReference type="InterPro" id="IPR052165">
    <property type="entry name" value="Membrane_assoc_protease"/>
</dbReference>
<name>A0A7V4TEK9_9BACT</name>
<protein>
    <submittedName>
        <fullName evidence="9">Nodulation protein NfeD</fullName>
    </submittedName>
</protein>
<proteinExistence type="predicted"/>
<feature type="transmembrane region" description="Helical" evidence="5">
    <location>
        <begin position="222"/>
        <end position="242"/>
    </location>
</feature>
<dbReference type="AlphaFoldDB" id="A0A7V4TEK9"/>
<feature type="transmembrane region" description="Helical" evidence="5">
    <location>
        <begin position="274"/>
        <end position="293"/>
    </location>
</feature>
<dbReference type="PANTHER" id="PTHR33507">
    <property type="entry name" value="INNER MEMBRANE PROTEIN YBBJ"/>
    <property type="match status" value="1"/>
</dbReference>
<evidence type="ECO:0000256" key="1">
    <source>
        <dbReference type="ARBA" id="ARBA00004141"/>
    </source>
</evidence>